<keyword evidence="3" id="KW-1185">Reference proteome</keyword>
<dbReference type="CDD" id="cd08161">
    <property type="entry name" value="SET"/>
    <property type="match status" value="1"/>
</dbReference>
<accession>A0A6C2TVJ6</accession>
<dbReference type="RefSeq" id="WP_136077411.1">
    <property type="nucleotide sequence ID" value="NZ_CAAHFG010000001.1"/>
</dbReference>
<sequence>MIHPETELRFVNPEIGHGVFATGFIPKGTIVWVQDALDRTLPPEEVGRYPADLRERMLKYCFRDRHGHFVLCWDHNRYVNHSFDSNCILTPYQLEIAVRDIQPGEELTDNYGYLNIIEPFDACDEGHARKTVFPDDLTRHHPEWDNKLEGAYGRLAEVEQPLRGLLGNEAWETLLLIANGEAAARSIRECFYDPA</sequence>
<dbReference type="EMBL" id="CAAHFG010000001">
    <property type="protein sequence ID" value="VGO11670.1"/>
    <property type="molecule type" value="Genomic_DNA"/>
</dbReference>
<dbReference type="InterPro" id="IPR046341">
    <property type="entry name" value="SET_dom_sf"/>
</dbReference>
<dbReference type="AlphaFoldDB" id="A0A6C2TVJ6"/>
<dbReference type="InterPro" id="IPR001214">
    <property type="entry name" value="SET_dom"/>
</dbReference>
<dbReference type="PROSITE" id="PS50280">
    <property type="entry name" value="SET"/>
    <property type="match status" value="1"/>
</dbReference>
<evidence type="ECO:0000313" key="2">
    <source>
        <dbReference type="EMBL" id="VGO11670.1"/>
    </source>
</evidence>
<dbReference type="Gene3D" id="2.170.270.10">
    <property type="entry name" value="SET domain"/>
    <property type="match status" value="1"/>
</dbReference>
<proteinExistence type="predicted"/>
<protein>
    <recommendedName>
        <fullName evidence="1">SET domain-containing protein</fullName>
    </recommendedName>
</protein>
<evidence type="ECO:0000259" key="1">
    <source>
        <dbReference type="PROSITE" id="PS50280"/>
    </source>
</evidence>
<dbReference type="Pfam" id="PF00856">
    <property type="entry name" value="SET"/>
    <property type="match status" value="1"/>
</dbReference>
<dbReference type="SUPFAM" id="SSF82199">
    <property type="entry name" value="SET domain"/>
    <property type="match status" value="1"/>
</dbReference>
<feature type="domain" description="SET" evidence="1">
    <location>
        <begin position="4"/>
        <end position="112"/>
    </location>
</feature>
<reference evidence="2 3" key="1">
    <citation type="submission" date="2019-04" db="EMBL/GenBank/DDBJ databases">
        <authorList>
            <person name="Van Vliet M D."/>
        </authorList>
    </citation>
    <scope>NUCLEOTIDE SEQUENCE [LARGE SCALE GENOMIC DNA]</scope>
    <source>
        <strain evidence="2 3">F1</strain>
    </source>
</reference>
<dbReference type="SMART" id="SM00317">
    <property type="entry name" value="SET"/>
    <property type="match status" value="1"/>
</dbReference>
<organism evidence="2 3">
    <name type="scientific">Pontiella desulfatans</name>
    <dbReference type="NCBI Taxonomy" id="2750659"/>
    <lineage>
        <taxon>Bacteria</taxon>
        <taxon>Pseudomonadati</taxon>
        <taxon>Kiritimatiellota</taxon>
        <taxon>Kiritimatiellia</taxon>
        <taxon>Kiritimatiellales</taxon>
        <taxon>Pontiellaceae</taxon>
        <taxon>Pontiella</taxon>
    </lineage>
</organism>
<gene>
    <name evidence="2" type="ORF">PDESU_00215</name>
</gene>
<evidence type="ECO:0000313" key="3">
    <source>
        <dbReference type="Proteomes" id="UP000366872"/>
    </source>
</evidence>
<name>A0A6C2TVJ6_PONDE</name>
<dbReference type="Proteomes" id="UP000366872">
    <property type="component" value="Unassembled WGS sequence"/>
</dbReference>